<sequence>MTLTRLGAESAPGHSIDRNRPLTLTLDGSTLPAFAGDTVASAAVAAGRLGCGPSLYLARPRGILAAGVEEPNALLRVDGAVPGAPSESMLAATTVEAADGLTAHWLQGMGVLDPAGDDARYEHRHVHTDVLVVGAGPAGLAAAREAAKTGARTLLVDEQPEAGGSLLSGRGERIDDEPAVDWARRTLSRAQEQPEFTWLPRTTAIGAYDSNYVVAVERRADDAAVAARPGLARQRVWHIRAARVVLATGAHERPLVFADNDRPGVMLAGAVRTYLNRYAAAAGESVAVATTNDSAYDLVEDLAASGIAVAVVADSRPQPSARARQVLESTGARGVFGAAVVGTDAAEAGTAAGDEAGSGRLTAVRISALDPEGLPTGEVETVAADTLAVSGGHSPVLHLHTNRQGRVTWNEELAAFVPAAGVRDQAVAGAANGSFSLAAALAEGARAGSDAAAATGHTAPLVVPAAPETASGPVRPLWLMPAAGDGGAATGEALHSPELWRTHFVDLQRDQTVADVLRATGAGMRSVEHIKRYTSISTANDQGKTSSVASMGVISALLADAGVPDASPGAVGTSSNRPPYTPVPFAALAGRRRGELFDPARVTNIQPWHVAHGAEFEDVGQWKRPWYYPQPGEDMDAAVARECLAVRTSVGMQDASTLGKIEIRGEDAAEFVNRIYTNGFKKLKPGRGRYGLMCTPDGMLFDDGVTLRIADNRFYMTTTSGGAAKVLDWLEEWHQTEWPELDACFTSVTEQWNTIAVAGPRSREVIRRIAPGIDVSNEGFGFMEYRETVLSNGIPARIARVSFSGELAYEVNVENFFGLAAWELVAEAGAEFDITPYGTETMHVLRAEKGLIIIGQDTDGTVTPQDAGMEWAVSKLKKDFIGMRSYSRANTAREDRKHLVGVLTADGRTRLDEGAQLIAAGTPVTPEAGPVPMIGHVTSSYHSPVLGRPFGLALVENGRNRLGEIVQSPVITADGSTELIDAELVSSVLYDPEGLRRDGDPEEVAAETAAREAAGADATGADATGAAAEGADPAAGTADYDPEAVRALRRSPAQDRAEEMAAASVEGAVTLRELPFRPQLGVRAVPGSASGARVERALGVALPTRSGQVTGEARGLHCIWISPDEFLAVDASREQEHGEAEALAAVLDDDRPGAGRLPGQIMDLSGNRTILELAGPRSREVLEKGAHVDLHPRAFAVGQAASTLLGPVPVIIHRTEEQTYRIYPRSSFADYMVRWLLDGMLEFQPV</sequence>
<dbReference type="Gene3D" id="3.30.70.1520">
    <property type="entry name" value="Heterotetrameric sarcosine oxidase"/>
    <property type="match status" value="1"/>
</dbReference>
<dbReference type="EMBL" id="BAAAPZ010000003">
    <property type="protein sequence ID" value="GAA2092116.1"/>
    <property type="molecule type" value="Genomic_DNA"/>
</dbReference>
<dbReference type="InterPro" id="IPR042204">
    <property type="entry name" value="2Fe-2S-bd_N"/>
</dbReference>
<organism evidence="7 8">
    <name type="scientific">Brevibacterium salitolerans</name>
    <dbReference type="NCBI Taxonomy" id="1403566"/>
    <lineage>
        <taxon>Bacteria</taxon>
        <taxon>Bacillati</taxon>
        <taxon>Actinomycetota</taxon>
        <taxon>Actinomycetes</taxon>
        <taxon>Micrococcales</taxon>
        <taxon>Brevibacteriaceae</taxon>
        <taxon>Brevibacterium</taxon>
    </lineage>
</organism>
<evidence type="ECO:0000259" key="4">
    <source>
        <dbReference type="Pfam" id="PF01571"/>
    </source>
</evidence>
<feature type="region of interest" description="Disordered" evidence="3">
    <location>
        <begin position="993"/>
        <end position="1038"/>
    </location>
</feature>
<dbReference type="InterPro" id="IPR036188">
    <property type="entry name" value="FAD/NAD-bd_sf"/>
</dbReference>
<dbReference type="RefSeq" id="WP_425546995.1">
    <property type="nucleotide sequence ID" value="NZ_BAAAPZ010000003.1"/>
</dbReference>
<evidence type="ECO:0000313" key="7">
    <source>
        <dbReference type="EMBL" id="GAA2092116.1"/>
    </source>
</evidence>
<evidence type="ECO:0000256" key="1">
    <source>
        <dbReference type="ARBA" id="ARBA00008609"/>
    </source>
</evidence>
<name>A0ABN2WJE8_9MICO</name>
<keyword evidence="8" id="KW-1185">Reference proteome</keyword>
<dbReference type="InterPro" id="IPR027266">
    <property type="entry name" value="TrmE/GcvT-like"/>
</dbReference>
<dbReference type="SUPFAM" id="SSF51905">
    <property type="entry name" value="FAD/NAD(P)-binding domain"/>
    <property type="match status" value="1"/>
</dbReference>
<dbReference type="Pfam" id="PF04268">
    <property type="entry name" value="SoxG"/>
    <property type="match status" value="1"/>
</dbReference>
<dbReference type="Pfam" id="PF08669">
    <property type="entry name" value="GCV_T_C"/>
    <property type="match status" value="1"/>
</dbReference>
<dbReference type="PRINTS" id="PR00411">
    <property type="entry name" value="PNDRDTASEI"/>
</dbReference>
<dbReference type="Gene3D" id="3.10.20.440">
    <property type="entry name" value="2Fe-2S iron-sulphur cluster binding domain, sarcosine oxidase, alpha subunit, N-terminal domain"/>
    <property type="match status" value="1"/>
</dbReference>
<dbReference type="SUPFAM" id="SSF101790">
    <property type="entry name" value="Aminomethyltransferase beta-barrel domain"/>
    <property type="match status" value="1"/>
</dbReference>
<evidence type="ECO:0000256" key="3">
    <source>
        <dbReference type="SAM" id="MobiDB-lite"/>
    </source>
</evidence>
<dbReference type="PANTHER" id="PTHR43757">
    <property type="entry name" value="AMINOMETHYLTRANSFERASE"/>
    <property type="match status" value="1"/>
</dbReference>
<dbReference type="PANTHER" id="PTHR43757:SF2">
    <property type="entry name" value="AMINOMETHYLTRANSFERASE, MITOCHONDRIAL"/>
    <property type="match status" value="1"/>
</dbReference>
<dbReference type="InterPro" id="IPR013977">
    <property type="entry name" value="GcvT_C"/>
</dbReference>
<dbReference type="Pfam" id="PF12831">
    <property type="entry name" value="FAD_oxidored"/>
    <property type="match status" value="1"/>
</dbReference>
<dbReference type="SUPFAM" id="SSF103025">
    <property type="entry name" value="Folate-binding domain"/>
    <property type="match status" value="2"/>
</dbReference>
<feature type="domain" description="SoxA A3" evidence="6">
    <location>
        <begin position="502"/>
        <end position="591"/>
    </location>
</feature>
<protein>
    <submittedName>
        <fullName evidence="7">Sarcosine oxidase subunit alpha family protein</fullName>
    </submittedName>
</protein>
<proteinExistence type="inferred from homology"/>
<feature type="compositionally biased region" description="Low complexity" evidence="3">
    <location>
        <begin position="1006"/>
        <end position="1038"/>
    </location>
</feature>
<evidence type="ECO:0000259" key="5">
    <source>
        <dbReference type="Pfam" id="PF08669"/>
    </source>
</evidence>
<feature type="domain" description="GCVT N-terminal" evidence="4">
    <location>
        <begin position="607"/>
        <end position="875"/>
    </location>
</feature>
<keyword evidence="2" id="KW-0560">Oxidoreductase</keyword>
<dbReference type="InterPro" id="IPR028896">
    <property type="entry name" value="GcvT/YgfZ/DmdA"/>
</dbReference>
<dbReference type="InterPro" id="IPR029043">
    <property type="entry name" value="GcvT/YgfZ_C"/>
</dbReference>
<dbReference type="PRINTS" id="PR00368">
    <property type="entry name" value="FADPNR"/>
</dbReference>
<dbReference type="Gene3D" id="3.30.1360.120">
    <property type="entry name" value="Probable tRNA modification gtpase trme, domain 1"/>
    <property type="match status" value="2"/>
</dbReference>
<dbReference type="Gene3D" id="3.50.50.60">
    <property type="entry name" value="FAD/NAD(P)-binding domain"/>
    <property type="match status" value="1"/>
</dbReference>
<evidence type="ECO:0000259" key="6">
    <source>
        <dbReference type="Pfam" id="PF17806"/>
    </source>
</evidence>
<dbReference type="InterPro" id="IPR006222">
    <property type="entry name" value="GCVT_N"/>
</dbReference>
<gene>
    <name evidence="7" type="ORF">GCM10009823_09650</name>
</gene>
<dbReference type="InterPro" id="IPR041117">
    <property type="entry name" value="SoxA_A3"/>
</dbReference>
<comment type="similarity">
    <text evidence="1">Belongs to the GcvT family.</text>
</comment>
<evidence type="ECO:0000313" key="8">
    <source>
        <dbReference type="Proteomes" id="UP001500984"/>
    </source>
</evidence>
<dbReference type="InterPro" id="IPR007375">
    <property type="entry name" value="SoxG"/>
</dbReference>
<reference evidence="7 8" key="1">
    <citation type="journal article" date="2019" name="Int. J. Syst. Evol. Microbiol.">
        <title>The Global Catalogue of Microorganisms (GCM) 10K type strain sequencing project: providing services to taxonomists for standard genome sequencing and annotation.</title>
        <authorList>
            <consortium name="The Broad Institute Genomics Platform"/>
            <consortium name="The Broad Institute Genome Sequencing Center for Infectious Disease"/>
            <person name="Wu L."/>
            <person name="Ma J."/>
        </authorList>
    </citation>
    <scope>NUCLEOTIDE SEQUENCE [LARGE SCALE GENOMIC DNA]</scope>
    <source>
        <strain evidence="7 8">JCM 15900</strain>
    </source>
</reference>
<evidence type="ECO:0000256" key="2">
    <source>
        <dbReference type="ARBA" id="ARBA00023002"/>
    </source>
</evidence>
<dbReference type="Pfam" id="PF01571">
    <property type="entry name" value="GCV_T"/>
    <property type="match status" value="1"/>
</dbReference>
<dbReference type="Proteomes" id="UP001500984">
    <property type="component" value="Unassembled WGS sequence"/>
</dbReference>
<feature type="domain" description="Aminomethyltransferase C-terminal" evidence="5">
    <location>
        <begin position="897"/>
        <end position="991"/>
    </location>
</feature>
<dbReference type="Pfam" id="PF17806">
    <property type="entry name" value="SO_alpha_A3"/>
    <property type="match status" value="1"/>
</dbReference>
<dbReference type="Pfam" id="PF13510">
    <property type="entry name" value="Fer2_4"/>
    <property type="match status" value="1"/>
</dbReference>
<comment type="caution">
    <text evidence="7">The sequence shown here is derived from an EMBL/GenBank/DDBJ whole genome shotgun (WGS) entry which is preliminary data.</text>
</comment>
<accession>A0ABN2WJE8</accession>